<dbReference type="InterPro" id="IPR002386">
    <property type="entry name" value="Amicyanin/Pseudoazurin"/>
</dbReference>
<dbReference type="PROSITE" id="PS00196">
    <property type="entry name" value="COPPER_BLUE"/>
    <property type="match status" value="1"/>
</dbReference>
<evidence type="ECO:0000313" key="12">
    <source>
        <dbReference type="Proteomes" id="UP001559025"/>
    </source>
</evidence>
<evidence type="ECO:0000256" key="7">
    <source>
        <dbReference type="ARBA" id="ARBA00022982"/>
    </source>
</evidence>
<dbReference type="InterPro" id="IPR008972">
    <property type="entry name" value="Cupredoxin"/>
</dbReference>
<dbReference type="PRINTS" id="PR00156">
    <property type="entry name" value="COPPERBLUE"/>
</dbReference>
<keyword evidence="4" id="KW-0813">Transport</keyword>
<dbReference type="InterPro" id="IPR028871">
    <property type="entry name" value="BlueCu_1_BS"/>
</dbReference>
<keyword evidence="7" id="KW-0249">Electron transport</keyword>
<protein>
    <recommendedName>
        <fullName evidence="3 9">Pseudoazurin</fullName>
    </recommendedName>
</protein>
<comment type="subcellular location">
    <subcellularLocation>
        <location evidence="2">Periplasm</location>
    </subcellularLocation>
</comment>
<dbReference type="SUPFAM" id="SSF49503">
    <property type="entry name" value="Cupredoxins"/>
    <property type="match status" value="1"/>
</dbReference>
<dbReference type="NCBIfam" id="TIGR02375">
    <property type="entry name" value="pseudoazurin"/>
    <property type="match status" value="1"/>
</dbReference>
<dbReference type="InterPro" id="IPR001235">
    <property type="entry name" value="Copper_blue_Plastocyanin"/>
</dbReference>
<keyword evidence="5" id="KW-0479">Metal-binding</keyword>
<keyword evidence="6" id="KW-0574">Periplasm</keyword>
<dbReference type="EMBL" id="JAZHFV010000017">
    <property type="protein sequence ID" value="MEX4010611.1"/>
    <property type="molecule type" value="Genomic_DNA"/>
</dbReference>
<evidence type="ECO:0000256" key="9">
    <source>
        <dbReference type="NCBIfam" id="TIGR02375"/>
    </source>
</evidence>
<proteinExistence type="predicted"/>
<dbReference type="Pfam" id="PF00127">
    <property type="entry name" value="Copper-bind"/>
    <property type="match status" value="1"/>
</dbReference>
<reference evidence="11 12" key="1">
    <citation type="submission" date="2024-01" db="EMBL/GenBank/DDBJ databases">
        <title>New evidence supports the origin of RcGTA from prophage.</title>
        <authorList>
            <person name="Xu Y."/>
            <person name="Liu B."/>
            <person name="Chen F."/>
        </authorList>
    </citation>
    <scope>NUCLEOTIDE SEQUENCE [LARGE SCALE GENOMIC DNA]</scope>
    <source>
        <strain evidence="11 12">CBW1107-2</strain>
    </source>
</reference>
<evidence type="ECO:0000256" key="4">
    <source>
        <dbReference type="ARBA" id="ARBA00022448"/>
    </source>
</evidence>
<dbReference type="CDD" id="cd04218">
    <property type="entry name" value="Pseudoazurin"/>
    <property type="match status" value="1"/>
</dbReference>
<dbReference type="InterPro" id="IPR000923">
    <property type="entry name" value="BlueCu_1"/>
</dbReference>
<accession>A0ABV3X0Y2</accession>
<evidence type="ECO:0000256" key="3">
    <source>
        <dbReference type="ARBA" id="ARBA00016984"/>
    </source>
</evidence>
<keyword evidence="12" id="KW-1185">Reference proteome</keyword>
<feature type="domain" description="Blue (type 1) copper" evidence="10">
    <location>
        <begin position="45"/>
        <end position="132"/>
    </location>
</feature>
<evidence type="ECO:0000256" key="1">
    <source>
        <dbReference type="ARBA" id="ARBA00001935"/>
    </source>
</evidence>
<evidence type="ECO:0000256" key="2">
    <source>
        <dbReference type="ARBA" id="ARBA00004418"/>
    </source>
</evidence>
<evidence type="ECO:0000256" key="5">
    <source>
        <dbReference type="ARBA" id="ARBA00022723"/>
    </source>
</evidence>
<organism evidence="11 12">
    <name type="scientific">Neoaquamicrobium sediminum</name>
    <dbReference type="NCBI Taxonomy" id="1849104"/>
    <lineage>
        <taxon>Bacteria</taxon>
        <taxon>Pseudomonadati</taxon>
        <taxon>Pseudomonadota</taxon>
        <taxon>Alphaproteobacteria</taxon>
        <taxon>Hyphomicrobiales</taxon>
        <taxon>Phyllobacteriaceae</taxon>
        <taxon>Neoaquamicrobium</taxon>
    </lineage>
</organism>
<dbReference type="InterPro" id="IPR012745">
    <property type="entry name" value="Pseudoazurin"/>
</dbReference>
<comment type="caution">
    <text evidence="11">The sequence shown here is derived from an EMBL/GenBank/DDBJ whole genome shotgun (WGS) entry which is preliminary data.</text>
</comment>
<evidence type="ECO:0000256" key="6">
    <source>
        <dbReference type="ARBA" id="ARBA00022764"/>
    </source>
</evidence>
<evidence type="ECO:0000256" key="8">
    <source>
        <dbReference type="ARBA" id="ARBA00023008"/>
    </source>
</evidence>
<name>A0ABV3X0Y2_9HYPH</name>
<keyword evidence="8" id="KW-0186">Copper</keyword>
<comment type="cofactor">
    <cofactor evidence="1">
        <name>Cu cation</name>
        <dbReference type="ChEBI" id="CHEBI:23378"/>
    </cofactor>
</comment>
<evidence type="ECO:0000313" key="11">
    <source>
        <dbReference type="EMBL" id="MEX4010611.1"/>
    </source>
</evidence>
<dbReference type="Proteomes" id="UP001559025">
    <property type="component" value="Unassembled WGS sequence"/>
</dbReference>
<evidence type="ECO:0000259" key="10">
    <source>
        <dbReference type="Pfam" id="PF00127"/>
    </source>
</evidence>
<gene>
    <name evidence="11" type="ORF">V1479_25210</name>
</gene>
<dbReference type="PRINTS" id="PR00155">
    <property type="entry name" value="AMICYANIN"/>
</dbReference>
<dbReference type="Gene3D" id="2.60.40.420">
    <property type="entry name" value="Cupredoxins - blue copper proteins"/>
    <property type="match status" value="1"/>
</dbReference>
<sequence>MVGVHMTFSRQVSKPLGIMRTSTAQPFSKRPLSGGFTFAAEHEVRMLNKGPEGQPMQFDPAFIKIEPGDSVKFIATDKGHNSESILEMIPETAEVWKGKINEEIVVTFDVEGIYGYKCMPHFGLGMVGIIQVGDSTENLDSAETAKLPGRAKTRMAELIAQVSSDGAEGDGAGAAD</sequence>